<feature type="signal peptide" evidence="1">
    <location>
        <begin position="1"/>
        <end position="28"/>
    </location>
</feature>
<dbReference type="Proteomes" id="UP000035100">
    <property type="component" value="Plasmid pWENMAR1"/>
</dbReference>
<evidence type="ECO:0000313" key="2">
    <source>
        <dbReference type="EMBL" id="KIQ71424.1"/>
    </source>
</evidence>
<protein>
    <recommendedName>
        <fullName evidence="4">BNR repeat-containing family member</fullName>
    </recommendedName>
</protein>
<evidence type="ECO:0000313" key="3">
    <source>
        <dbReference type="Proteomes" id="UP000035100"/>
    </source>
</evidence>
<dbReference type="RefSeq" id="WP_018302596.1">
    <property type="nucleotide sequence ID" value="NZ_CM003137.1"/>
</dbReference>
<dbReference type="eggNOG" id="COG4225">
    <property type="taxonomic scope" value="Bacteria"/>
</dbReference>
<keyword evidence="3" id="KW-1185">Reference proteome</keyword>
<geneLocation type="plasmid" evidence="2 3">
    <name>pWENMAR1</name>
</geneLocation>
<gene>
    <name evidence="2" type="ORF">Wenmar_04070</name>
</gene>
<keyword evidence="1" id="KW-0732">Signal</keyword>
<organism evidence="2 3">
    <name type="scientific">Wenxinia marina DSM 24838</name>
    <dbReference type="NCBI Taxonomy" id="1123501"/>
    <lineage>
        <taxon>Bacteria</taxon>
        <taxon>Pseudomonadati</taxon>
        <taxon>Pseudomonadota</taxon>
        <taxon>Alphaproteobacteria</taxon>
        <taxon>Rhodobacterales</taxon>
        <taxon>Roseobacteraceae</taxon>
        <taxon>Wenxinia</taxon>
    </lineage>
</organism>
<sequence length="452" mass="50517">MIHVCLRRARALLVLAGLLFAAAAPVAAQDDPLRIGGYEVAALDLVWAGHDVGFEILEGGTRVYVAYYDATRQLTLASARIGAQDWDFCKLDSMVGWDSHNQIALGLDAAGNLHVAANMHGSDLSYWRTTEPGDVCSAEPLAVLTDAAAEQAMSYPRFLRDAAGELIYAYRDGTSGRGDQIYLAYDTRRERFTRISDAPLIDGEGLYNAYLRGPVQGPDGWFHIAFVWRDTPDARTNHDLGYARSRDLRDWETSRGRPLPLPITYGTAEIVDPVPVEAGMINNNTPVGFDPDGRPVIAYHKFDAAGDTQVFLARDTGTGWEIVQATRWRDFRWEFGGTGTLDFRLVLDAPRSEGDWLIVPIRRDGRSLELVVDPYDLRVVEEREVRTFADRVAPYIDREEGLRIRTTTETFSGDPDPYRLIWTTLPSNRDAPRFDIPDPTVLRVLTPLSRVE</sequence>
<dbReference type="OrthoDB" id="223410at2"/>
<feature type="chain" id="PRO_5002219063" description="BNR repeat-containing family member" evidence="1">
    <location>
        <begin position="29"/>
        <end position="452"/>
    </location>
</feature>
<evidence type="ECO:0000256" key="1">
    <source>
        <dbReference type="SAM" id="SignalP"/>
    </source>
</evidence>
<keyword evidence="2" id="KW-0614">Plasmid</keyword>
<dbReference type="Pfam" id="PF15892">
    <property type="entry name" value="BNR_4"/>
    <property type="match status" value="1"/>
</dbReference>
<reference evidence="2 3" key="1">
    <citation type="submission" date="2013-01" db="EMBL/GenBank/DDBJ databases">
        <authorList>
            <person name="Fiebig A."/>
            <person name="Goeker M."/>
            <person name="Klenk H.-P.P."/>
        </authorList>
    </citation>
    <scope>NUCLEOTIDE SEQUENCE [LARGE SCALE GENOMIC DNA]</scope>
    <source>
        <strain evidence="2 3">DSM 24838</strain>
        <plasmid evidence="2 3">pWENMAR1</plasmid>
    </source>
</reference>
<dbReference type="AlphaFoldDB" id="A0A0D0QAC6"/>
<comment type="caution">
    <text evidence="2">The sequence shown here is derived from an EMBL/GenBank/DDBJ whole genome shotgun (WGS) entry which is preliminary data.</text>
</comment>
<name>A0A0D0QAC6_9RHOB</name>
<proteinExistence type="predicted"/>
<evidence type="ECO:0008006" key="4">
    <source>
        <dbReference type="Google" id="ProtNLM"/>
    </source>
</evidence>
<dbReference type="EMBL" id="AONG01000001">
    <property type="protein sequence ID" value="KIQ71424.1"/>
    <property type="molecule type" value="Genomic_DNA"/>
</dbReference>
<accession>A0A0D0QAC6</accession>